<dbReference type="GO" id="GO:0004739">
    <property type="term" value="F:pyruvate dehydrogenase (acetyl-transferring) activity"/>
    <property type="evidence" value="ECO:0007669"/>
    <property type="project" value="TreeGrafter"/>
</dbReference>
<dbReference type="InterPro" id="IPR001017">
    <property type="entry name" value="DH_E1"/>
</dbReference>
<keyword evidence="2" id="KW-0560">Oxidoreductase</keyword>
<dbReference type="GO" id="GO:0000287">
    <property type="term" value="F:magnesium ion binding"/>
    <property type="evidence" value="ECO:0007669"/>
    <property type="project" value="UniProtKB-ARBA"/>
</dbReference>
<dbReference type="InterPro" id="IPR050642">
    <property type="entry name" value="PDH_E1_Alpha_Subunit"/>
</dbReference>
<sequence>MVQRTAQKPTTPGSKRTGAKPHSGLDRDALLKAYEKMSRIRAFEDRLHEENATGDIPGFIHLYSGQEAIAVGVCENLSDADYIGSTHRGHGHCIAKGCDLNGMMAEIFGKDDGLCRGKGGSMHIADLSVGMLGANAIVGGAPSLAIGAALSGKTLRNGVIAASFTGDGGSNQGTVFEAMNMAVVLDLPIVFVIENNGFGEATGTDYAVGAPDIAARAASFGMPAVKVDGTDFFAVYDAMAEASERARTGGGPTTIEAAAFRWHGHFEGDAQLYRTAEQVAQLRETKDPLKNFRSSVDVKKVSTADLDAVDEQSRVLVDEAVAKARAAAYPPVENLLTDVYVSY</sequence>
<comment type="cofactor">
    <cofactor evidence="1">
        <name>thiamine diphosphate</name>
        <dbReference type="ChEBI" id="CHEBI:58937"/>
    </cofactor>
</comment>
<feature type="domain" description="Dehydrogenase E1 component" evidence="5">
    <location>
        <begin position="35"/>
        <end position="332"/>
    </location>
</feature>
<name>A0AAW6LU13_RHOSG</name>
<evidence type="ECO:0000313" key="6">
    <source>
        <dbReference type="EMBL" id="MDE8647420.1"/>
    </source>
</evidence>
<dbReference type="SUPFAM" id="SSF52518">
    <property type="entry name" value="Thiamin diphosphate-binding fold (THDP-binding)"/>
    <property type="match status" value="1"/>
</dbReference>
<evidence type="ECO:0000256" key="4">
    <source>
        <dbReference type="SAM" id="MobiDB-lite"/>
    </source>
</evidence>
<keyword evidence="3" id="KW-0786">Thiamine pyrophosphate</keyword>
<dbReference type="Gene3D" id="3.40.50.970">
    <property type="match status" value="1"/>
</dbReference>
<gene>
    <name evidence="6" type="ORF">PXH69_20830</name>
</gene>
<evidence type="ECO:0000313" key="7">
    <source>
        <dbReference type="Proteomes" id="UP001217325"/>
    </source>
</evidence>
<evidence type="ECO:0000256" key="1">
    <source>
        <dbReference type="ARBA" id="ARBA00001964"/>
    </source>
</evidence>
<evidence type="ECO:0000256" key="3">
    <source>
        <dbReference type="ARBA" id="ARBA00023052"/>
    </source>
</evidence>
<dbReference type="AlphaFoldDB" id="A0AAW6LU13"/>
<feature type="compositionally biased region" description="Polar residues" evidence="4">
    <location>
        <begin position="1"/>
        <end position="14"/>
    </location>
</feature>
<organism evidence="6 7">
    <name type="scientific">Rhodococcus qingshengii</name>
    <dbReference type="NCBI Taxonomy" id="334542"/>
    <lineage>
        <taxon>Bacteria</taxon>
        <taxon>Bacillati</taxon>
        <taxon>Actinomycetota</taxon>
        <taxon>Actinomycetes</taxon>
        <taxon>Mycobacteriales</taxon>
        <taxon>Nocardiaceae</taxon>
        <taxon>Rhodococcus</taxon>
        <taxon>Rhodococcus erythropolis group</taxon>
    </lineage>
</organism>
<reference evidence="6" key="1">
    <citation type="submission" date="2023-02" db="EMBL/GenBank/DDBJ databases">
        <title>A novel hydrolase synthesized by Rhodococcus erythropolis HQ is responsible for the detoxification of Zearalenone.</title>
        <authorList>
            <person name="Hu J."/>
            <person name="Xu J."/>
        </authorList>
    </citation>
    <scope>NUCLEOTIDE SEQUENCE</scope>
    <source>
        <strain evidence="6">HQ</strain>
    </source>
</reference>
<accession>A0AAW6LU13</accession>
<dbReference type="EMBL" id="JARDXE010000013">
    <property type="protein sequence ID" value="MDE8647420.1"/>
    <property type="molecule type" value="Genomic_DNA"/>
</dbReference>
<evidence type="ECO:0000256" key="2">
    <source>
        <dbReference type="ARBA" id="ARBA00023002"/>
    </source>
</evidence>
<dbReference type="GO" id="GO:0006086">
    <property type="term" value="P:pyruvate decarboxylation to acetyl-CoA"/>
    <property type="evidence" value="ECO:0007669"/>
    <property type="project" value="TreeGrafter"/>
</dbReference>
<dbReference type="PANTHER" id="PTHR11516:SF60">
    <property type="entry name" value="PYRUVATE DEHYDROGENASE E1 COMPONENT SUBUNIT ALPHA"/>
    <property type="match status" value="1"/>
</dbReference>
<dbReference type="Proteomes" id="UP001217325">
    <property type="component" value="Unassembled WGS sequence"/>
</dbReference>
<evidence type="ECO:0000259" key="5">
    <source>
        <dbReference type="Pfam" id="PF00676"/>
    </source>
</evidence>
<protein>
    <submittedName>
        <fullName evidence="6">Thiamine pyrophosphate-dependent dehydrogenase E1 component subunit alpha</fullName>
    </submittedName>
</protein>
<dbReference type="CDD" id="cd02000">
    <property type="entry name" value="TPP_E1_PDC_ADC_BCADC"/>
    <property type="match status" value="1"/>
</dbReference>
<dbReference type="PANTHER" id="PTHR11516">
    <property type="entry name" value="PYRUVATE DEHYDROGENASE E1 COMPONENT, ALPHA SUBUNIT BACTERIAL AND ORGANELLAR"/>
    <property type="match status" value="1"/>
</dbReference>
<dbReference type="InterPro" id="IPR029061">
    <property type="entry name" value="THDP-binding"/>
</dbReference>
<proteinExistence type="predicted"/>
<comment type="caution">
    <text evidence="6">The sequence shown here is derived from an EMBL/GenBank/DDBJ whole genome shotgun (WGS) entry which is preliminary data.</text>
</comment>
<dbReference type="Pfam" id="PF00676">
    <property type="entry name" value="E1_dh"/>
    <property type="match status" value="1"/>
</dbReference>
<feature type="region of interest" description="Disordered" evidence="4">
    <location>
        <begin position="1"/>
        <end position="24"/>
    </location>
</feature>